<gene>
    <name evidence="3" type="ORF">QDQ28_00200</name>
</gene>
<sequence length="72" mass="8234">MNYSNRLKAYRKLNSLNQEKLAELIGVASNTYSFKENGKVEFSLNEAKKIADLFGVTIDELFFGKEVRVKNT</sequence>
<dbReference type="SMART" id="SM00530">
    <property type="entry name" value="HTH_XRE"/>
    <property type="match status" value="1"/>
</dbReference>
<organism evidence="3 4">
    <name type="scientific">Clostridium perfringens</name>
    <dbReference type="NCBI Taxonomy" id="1502"/>
    <lineage>
        <taxon>Bacteria</taxon>
        <taxon>Bacillati</taxon>
        <taxon>Bacillota</taxon>
        <taxon>Clostridia</taxon>
        <taxon>Eubacteriales</taxon>
        <taxon>Clostridiaceae</taxon>
        <taxon>Clostridium</taxon>
    </lineage>
</organism>
<dbReference type="PANTHER" id="PTHR46558:SF4">
    <property type="entry name" value="DNA-BIDING PHAGE PROTEIN"/>
    <property type="match status" value="1"/>
</dbReference>
<accession>A0AAP4A3L5</accession>
<dbReference type="Gene3D" id="1.10.260.40">
    <property type="entry name" value="lambda repressor-like DNA-binding domains"/>
    <property type="match status" value="1"/>
</dbReference>
<dbReference type="InterPro" id="IPR001387">
    <property type="entry name" value="Cro/C1-type_HTH"/>
</dbReference>
<evidence type="ECO:0000313" key="3">
    <source>
        <dbReference type="EMBL" id="MDH2334600.1"/>
    </source>
</evidence>
<keyword evidence="1" id="KW-0238">DNA-binding</keyword>
<dbReference type="PROSITE" id="PS50943">
    <property type="entry name" value="HTH_CROC1"/>
    <property type="match status" value="1"/>
</dbReference>
<dbReference type="Pfam" id="PF01381">
    <property type="entry name" value="HTH_3"/>
    <property type="match status" value="1"/>
</dbReference>
<protein>
    <submittedName>
        <fullName evidence="3">Helix-turn-helix transcriptional regulator</fullName>
    </submittedName>
</protein>
<evidence type="ECO:0000256" key="1">
    <source>
        <dbReference type="ARBA" id="ARBA00023125"/>
    </source>
</evidence>
<dbReference type="RefSeq" id="WP_115634738.1">
    <property type="nucleotide sequence ID" value="NZ_CP106926.1"/>
</dbReference>
<dbReference type="AlphaFoldDB" id="A0AAP4A3L5"/>
<feature type="domain" description="HTH cro/C1-type" evidence="2">
    <location>
        <begin position="7"/>
        <end position="61"/>
    </location>
</feature>
<comment type="caution">
    <text evidence="3">The sequence shown here is derived from an EMBL/GenBank/DDBJ whole genome shotgun (WGS) entry which is preliminary data.</text>
</comment>
<dbReference type="SUPFAM" id="SSF47413">
    <property type="entry name" value="lambda repressor-like DNA-binding domains"/>
    <property type="match status" value="1"/>
</dbReference>
<evidence type="ECO:0000313" key="4">
    <source>
        <dbReference type="Proteomes" id="UP001222958"/>
    </source>
</evidence>
<dbReference type="CDD" id="cd00093">
    <property type="entry name" value="HTH_XRE"/>
    <property type="match status" value="1"/>
</dbReference>
<proteinExistence type="predicted"/>
<name>A0AAP4A3L5_CLOPF</name>
<dbReference type="PANTHER" id="PTHR46558">
    <property type="entry name" value="TRACRIPTIONAL REGULATORY PROTEIN-RELATED-RELATED"/>
    <property type="match status" value="1"/>
</dbReference>
<reference evidence="3" key="1">
    <citation type="submission" date="2023-04" db="EMBL/GenBank/DDBJ databases">
        <title>Epidemiological investigation of Clostridium perfringens isolated from cattle.</title>
        <authorList>
            <person name="Tian R."/>
        </authorList>
    </citation>
    <scope>NUCLEOTIDE SEQUENCE</scope>
    <source>
        <strain evidence="3">ZWCP172</strain>
    </source>
</reference>
<dbReference type="EMBL" id="JARVUX010000001">
    <property type="protein sequence ID" value="MDH2334600.1"/>
    <property type="molecule type" value="Genomic_DNA"/>
</dbReference>
<dbReference type="GO" id="GO:0003677">
    <property type="term" value="F:DNA binding"/>
    <property type="evidence" value="ECO:0007669"/>
    <property type="project" value="UniProtKB-KW"/>
</dbReference>
<dbReference type="InterPro" id="IPR010982">
    <property type="entry name" value="Lambda_DNA-bd_dom_sf"/>
</dbReference>
<evidence type="ECO:0000259" key="2">
    <source>
        <dbReference type="PROSITE" id="PS50943"/>
    </source>
</evidence>
<dbReference type="Proteomes" id="UP001222958">
    <property type="component" value="Unassembled WGS sequence"/>
</dbReference>